<feature type="domain" description="CBS" evidence="4">
    <location>
        <begin position="235"/>
        <end position="294"/>
    </location>
</feature>
<evidence type="ECO:0000256" key="2">
    <source>
        <dbReference type="PROSITE-ProRule" id="PRU00703"/>
    </source>
</evidence>
<dbReference type="PANTHER" id="PTHR43080">
    <property type="entry name" value="CBS DOMAIN-CONTAINING PROTEIN CBSX3, MITOCHONDRIAL"/>
    <property type="match status" value="1"/>
</dbReference>
<dbReference type="CDD" id="cd04587">
    <property type="entry name" value="CBS_pair_CAP-ED_NT_Pol-beta-like_DUF294_assoc"/>
    <property type="match status" value="1"/>
</dbReference>
<dbReference type="CDD" id="cd05401">
    <property type="entry name" value="NT_GlnE_GlnD_like"/>
    <property type="match status" value="1"/>
</dbReference>
<dbReference type="InterPro" id="IPR000644">
    <property type="entry name" value="CBS_dom"/>
</dbReference>
<protein>
    <submittedName>
        <fullName evidence="5">DUF294 nucleotidyltransferase-like domain-containing protein</fullName>
    </submittedName>
</protein>
<dbReference type="EMBL" id="JAYKLX010000004">
    <property type="protein sequence ID" value="MEB3345767.1"/>
    <property type="molecule type" value="Genomic_DNA"/>
</dbReference>
<dbReference type="PROSITE" id="PS51371">
    <property type="entry name" value="CBS"/>
    <property type="match status" value="2"/>
</dbReference>
<feature type="domain" description="Cyclic nucleotide-binding" evidence="3">
    <location>
        <begin position="18"/>
        <end position="136"/>
    </location>
</feature>
<dbReference type="PANTHER" id="PTHR43080:SF2">
    <property type="entry name" value="CBS DOMAIN-CONTAINING PROTEIN"/>
    <property type="match status" value="1"/>
</dbReference>
<evidence type="ECO:0000256" key="1">
    <source>
        <dbReference type="ARBA" id="ARBA00023122"/>
    </source>
</evidence>
<sequence length="637" mass="72875">MKNTIAERIFDFLKNFPPFHVLSEEELYTISRNVKVIYLQKDQHVFKTKEKIHDHFYVVKDGAVGIFREEDQTLVDECDEGDLFGLRALIRKGHYILSAKAIEESILYSISSELLEKIINTNARANKYLLASFVTNIRNPYSNENKDSLFAQVESLQKRESNFTEVQSAQYSKNPITCLPNTTIKLAAKIMSSERVGSIIITENEKPLGIITDKDLRTKIATGQFSIGDTVKKIMSSPVITYPRNITVAEAQIAMLQHKISHLCITKDGTSNSKLIGILSEHDILVIHGNNPSVLIKEIKRAKNSKDLKYIRTKAQQLLKGYIEQNIPVFFISKIISSINSSITQKVITLSINEMTTPPPTSFGWLSLGSQGRKEQLLLTDQDNALVFEDVPKEAHVQTKNYFLSLSDKITQKLNTIGFEYCPAKMMASNPKWCLSLKEWKQQFNDWITKPDQDKIMLCTIFFDYDLEYGNKSLINDMSNSIFDAIDSYEIFLNFLGLNALKNPPPLSFFRQFLVEHSGEHKDQFDIKARAIMPLVDAARLLVLSHNLKDYNNTVLRYEKLAEIEPQNKDLFLSCSNAFKILLRFRTLQGMLHNNSGRFIELKSLSKADRLKLKGCFKPIKDVQELIRVRFNLSQML</sequence>
<evidence type="ECO:0000313" key="5">
    <source>
        <dbReference type="EMBL" id="MEB3345767.1"/>
    </source>
</evidence>
<dbReference type="CDD" id="cd00038">
    <property type="entry name" value="CAP_ED"/>
    <property type="match status" value="1"/>
</dbReference>
<dbReference type="Pfam" id="PF03445">
    <property type="entry name" value="DUF294"/>
    <property type="match status" value="1"/>
</dbReference>
<evidence type="ECO:0000259" key="4">
    <source>
        <dbReference type="PROSITE" id="PS51371"/>
    </source>
</evidence>
<comment type="caution">
    <text evidence="5">The sequence shown here is derived from an EMBL/GenBank/DDBJ whole genome shotgun (WGS) entry which is preliminary data.</text>
</comment>
<organism evidence="5 6">
    <name type="scientific">Aquimarina gracilis</name>
    <dbReference type="NCBI Taxonomy" id="874422"/>
    <lineage>
        <taxon>Bacteria</taxon>
        <taxon>Pseudomonadati</taxon>
        <taxon>Bacteroidota</taxon>
        <taxon>Flavobacteriia</taxon>
        <taxon>Flavobacteriales</taxon>
        <taxon>Flavobacteriaceae</taxon>
        <taxon>Aquimarina</taxon>
    </lineage>
</organism>
<name>A0ABU5ZVG1_9FLAO</name>
<dbReference type="InterPro" id="IPR018821">
    <property type="entry name" value="DUF294_put_nucleoTrafse_sb-bd"/>
</dbReference>
<dbReference type="SUPFAM" id="SSF51206">
    <property type="entry name" value="cAMP-binding domain-like"/>
    <property type="match status" value="1"/>
</dbReference>
<dbReference type="RefSeq" id="WP_324179797.1">
    <property type="nucleotide sequence ID" value="NZ_BAABAW010000007.1"/>
</dbReference>
<dbReference type="Gene3D" id="2.60.120.10">
    <property type="entry name" value="Jelly Rolls"/>
    <property type="match status" value="1"/>
</dbReference>
<dbReference type="Pfam" id="PF00571">
    <property type="entry name" value="CBS"/>
    <property type="match status" value="2"/>
</dbReference>
<dbReference type="SUPFAM" id="SSF54631">
    <property type="entry name" value="CBS-domain pair"/>
    <property type="match status" value="1"/>
</dbReference>
<dbReference type="SMART" id="SM00116">
    <property type="entry name" value="CBS"/>
    <property type="match status" value="2"/>
</dbReference>
<dbReference type="SMART" id="SM00100">
    <property type="entry name" value="cNMP"/>
    <property type="match status" value="1"/>
</dbReference>
<gene>
    <name evidence="5" type="ORF">U6A24_09860</name>
</gene>
<keyword evidence="6" id="KW-1185">Reference proteome</keyword>
<evidence type="ECO:0000313" key="6">
    <source>
        <dbReference type="Proteomes" id="UP001327027"/>
    </source>
</evidence>
<reference evidence="5 6" key="1">
    <citation type="journal article" date="2013" name="Int. J. Syst. Evol. Microbiol.">
        <title>Aquimarina gracilis sp. nov., isolated from the gut microflora of a mussel, Mytilus coruscus, and emended description of Aquimarina spongiae.</title>
        <authorList>
            <person name="Park S.C."/>
            <person name="Choe H.N."/>
            <person name="Baik K.S."/>
            <person name="Seong C.N."/>
        </authorList>
    </citation>
    <scope>NUCLEOTIDE SEQUENCE [LARGE SCALE GENOMIC DNA]</scope>
    <source>
        <strain evidence="5 6">PSC32</strain>
    </source>
</reference>
<proteinExistence type="predicted"/>
<evidence type="ECO:0000259" key="3">
    <source>
        <dbReference type="PROSITE" id="PS50042"/>
    </source>
</evidence>
<dbReference type="InterPro" id="IPR005105">
    <property type="entry name" value="GlnD_Uridyltrans_N"/>
</dbReference>
<dbReference type="InterPro" id="IPR046342">
    <property type="entry name" value="CBS_dom_sf"/>
</dbReference>
<dbReference type="Proteomes" id="UP001327027">
    <property type="component" value="Unassembled WGS sequence"/>
</dbReference>
<dbReference type="InterPro" id="IPR051257">
    <property type="entry name" value="Diverse_CBS-Domain"/>
</dbReference>
<dbReference type="InterPro" id="IPR014710">
    <property type="entry name" value="RmlC-like_jellyroll"/>
</dbReference>
<dbReference type="Pfam" id="PF10335">
    <property type="entry name" value="DUF294_C"/>
    <property type="match status" value="1"/>
</dbReference>
<dbReference type="Pfam" id="PF00027">
    <property type="entry name" value="cNMP_binding"/>
    <property type="match status" value="1"/>
</dbReference>
<keyword evidence="1 2" id="KW-0129">CBS domain</keyword>
<dbReference type="InterPro" id="IPR000595">
    <property type="entry name" value="cNMP-bd_dom"/>
</dbReference>
<feature type="domain" description="CBS" evidence="4">
    <location>
        <begin position="171"/>
        <end position="227"/>
    </location>
</feature>
<dbReference type="PROSITE" id="PS50042">
    <property type="entry name" value="CNMP_BINDING_3"/>
    <property type="match status" value="1"/>
</dbReference>
<dbReference type="InterPro" id="IPR018490">
    <property type="entry name" value="cNMP-bd_dom_sf"/>
</dbReference>
<dbReference type="Gene3D" id="3.10.580.10">
    <property type="entry name" value="CBS-domain"/>
    <property type="match status" value="1"/>
</dbReference>
<accession>A0ABU5ZVG1</accession>